<gene>
    <name evidence="2" type="ORF">PIB30_118793</name>
</gene>
<dbReference type="PANTHER" id="PTHR45786:SF74">
    <property type="entry name" value="ATP-DEPENDENT DNA HELICASE"/>
    <property type="match status" value="1"/>
</dbReference>
<keyword evidence="1" id="KW-1133">Transmembrane helix</keyword>
<evidence type="ECO:0000313" key="2">
    <source>
        <dbReference type="EMBL" id="MED6108189.1"/>
    </source>
</evidence>
<name>A0ABU6Q8M9_9FABA</name>
<protein>
    <recommendedName>
        <fullName evidence="4">ATP-dependent DNA helicase PIF1</fullName>
    </recommendedName>
</protein>
<keyword evidence="1" id="KW-0812">Transmembrane</keyword>
<evidence type="ECO:0008006" key="4">
    <source>
        <dbReference type="Google" id="ProtNLM"/>
    </source>
</evidence>
<reference evidence="2 3" key="1">
    <citation type="journal article" date="2023" name="Plants (Basel)">
        <title>Bridging the Gap: Combining Genomics and Transcriptomics Approaches to Understand Stylosanthes scabra, an Orphan Legume from the Brazilian Caatinga.</title>
        <authorList>
            <person name="Ferreira-Neto J.R.C."/>
            <person name="da Silva M.D."/>
            <person name="Binneck E."/>
            <person name="de Melo N.F."/>
            <person name="da Silva R.H."/>
            <person name="de Melo A.L.T.M."/>
            <person name="Pandolfi V."/>
            <person name="Bustamante F.O."/>
            <person name="Brasileiro-Vidal A.C."/>
            <person name="Benko-Iseppon A.M."/>
        </authorList>
    </citation>
    <scope>NUCLEOTIDE SEQUENCE [LARGE SCALE GENOMIC DNA]</scope>
    <source>
        <tissue evidence="2">Leaves</tissue>
    </source>
</reference>
<dbReference type="PANTHER" id="PTHR45786">
    <property type="entry name" value="DNA BINDING PROTEIN-LIKE"/>
    <property type="match status" value="1"/>
</dbReference>
<proteinExistence type="predicted"/>
<dbReference type="EMBL" id="JASCZI010000069">
    <property type="protein sequence ID" value="MED6108189.1"/>
    <property type="molecule type" value="Genomic_DNA"/>
</dbReference>
<comment type="caution">
    <text evidence="2">The sequence shown here is derived from an EMBL/GenBank/DDBJ whole genome shotgun (WGS) entry which is preliminary data.</text>
</comment>
<keyword evidence="3" id="KW-1185">Reference proteome</keyword>
<organism evidence="2 3">
    <name type="scientific">Stylosanthes scabra</name>
    <dbReference type="NCBI Taxonomy" id="79078"/>
    <lineage>
        <taxon>Eukaryota</taxon>
        <taxon>Viridiplantae</taxon>
        <taxon>Streptophyta</taxon>
        <taxon>Embryophyta</taxon>
        <taxon>Tracheophyta</taxon>
        <taxon>Spermatophyta</taxon>
        <taxon>Magnoliopsida</taxon>
        <taxon>eudicotyledons</taxon>
        <taxon>Gunneridae</taxon>
        <taxon>Pentapetalae</taxon>
        <taxon>rosids</taxon>
        <taxon>fabids</taxon>
        <taxon>Fabales</taxon>
        <taxon>Fabaceae</taxon>
        <taxon>Papilionoideae</taxon>
        <taxon>50 kb inversion clade</taxon>
        <taxon>dalbergioids sensu lato</taxon>
        <taxon>Dalbergieae</taxon>
        <taxon>Pterocarpus clade</taxon>
        <taxon>Stylosanthes</taxon>
    </lineage>
</organism>
<dbReference type="Proteomes" id="UP001341840">
    <property type="component" value="Unassembled WGS sequence"/>
</dbReference>
<feature type="transmembrane region" description="Helical" evidence="1">
    <location>
        <begin position="239"/>
        <end position="259"/>
    </location>
</feature>
<evidence type="ECO:0000313" key="3">
    <source>
        <dbReference type="Proteomes" id="UP001341840"/>
    </source>
</evidence>
<evidence type="ECO:0000256" key="1">
    <source>
        <dbReference type="SAM" id="Phobius"/>
    </source>
</evidence>
<accession>A0ABU6Q8M9</accession>
<sequence>MDQGYAAAREYRRNCLKRKRAAKYQNIRGYVNNPSPLVPFNTFVENVILAQENDVPNFNSMPSDESEIYDPSLNSVNQFGSFIDHPQFLQSEIQGCLDIGDPEYNCSSCGASFWLLERTERESRADRPIFTLCCFKGKIQLPLLQRAPNLLYNLINGSNNKSLHFQKNIRSYNSMFAFTSFGGKVLSSINDGSGPPQFIITGQNYHRIESLLPNIGERPKFAQLYIYDTEHELIHRQGIFGYVSFIFKFYFIIVVNACVC</sequence>
<keyword evidence="1" id="KW-0472">Membrane</keyword>